<dbReference type="InterPro" id="IPR013022">
    <property type="entry name" value="Xyl_isomerase-like_TIM-brl"/>
</dbReference>
<gene>
    <name evidence="2" type="ORF">H9865_02050</name>
</gene>
<dbReference type="Proteomes" id="UP000824193">
    <property type="component" value="Unassembled WGS sequence"/>
</dbReference>
<dbReference type="AlphaFoldDB" id="A0A9D2ACR4"/>
<accession>A0A9D2ACR4</accession>
<dbReference type="Pfam" id="PF01261">
    <property type="entry name" value="AP_endonuc_2"/>
    <property type="match status" value="1"/>
</dbReference>
<protein>
    <submittedName>
        <fullName evidence="2">Sugar phosphate isomerase/epimerase</fullName>
    </submittedName>
</protein>
<feature type="domain" description="Xylose isomerase-like TIM barrel" evidence="1">
    <location>
        <begin position="46"/>
        <end position="278"/>
    </location>
</feature>
<comment type="caution">
    <text evidence="2">The sequence shown here is derived from an EMBL/GenBank/DDBJ whole genome shotgun (WGS) entry which is preliminary data.</text>
</comment>
<dbReference type="Gene3D" id="3.20.20.150">
    <property type="entry name" value="Divalent-metal-dependent TIM barrel enzymes"/>
    <property type="match status" value="1"/>
</dbReference>
<proteinExistence type="predicted"/>
<dbReference type="GO" id="GO:0016853">
    <property type="term" value="F:isomerase activity"/>
    <property type="evidence" value="ECO:0007669"/>
    <property type="project" value="UniProtKB-KW"/>
</dbReference>
<organism evidence="2 3">
    <name type="scientific">Candidatus Allofournierella pullicola</name>
    <dbReference type="NCBI Taxonomy" id="2838596"/>
    <lineage>
        <taxon>Bacteria</taxon>
        <taxon>Bacillati</taxon>
        <taxon>Bacillota</taxon>
        <taxon>Clostridia</taxon>
        <taxon>Eubacteriales</taxon>
        <taxon>Oscillospiraceae</taxon>
        <taxon>Allofournierella</taxon>
    </lineage>
</organism>
<dbReference type="EMBL" id="DXFW01000004">
    <property type="protein sequence ID" value="HIX04884.1"/>
    <property type="molecule type" value="Genomic_DNA"/>
</dbReference>
<keyword evidence="2" id="KW-0413">Isomerase</keyword>
<reference evidence="2" key="2">
    <citation type="submission" date="2021-04" db="EMBL/GenBank/DDBJ databases">
        <authorList>
            <person name="Gilroy R."/>
        </authorList>
    </citation>
    <scope>NUCLEOTIDE SEQUENCE</scope>
    <source>
        <strain evidence="2">2239</strain>
    </source>
</reference>
<evidence type="ECO:0000313" key="2">
    <source>
        <dbReference type="EMBL" id="HIX04884.1"/>
    </source>
</evidence>
<dbReference type="PANTHER" id="PTHR12110">
    <property type="entry name" value="HYDROXYPYRUVATE ISOMERASE"/>
    <property type="match status" value="1"/>
</dbReference>
<dbReference type="InterPro" id="IPR036237">
    <property type="entry name" value="Xyl_isomerase-like_sf"/>
</dbReference>
<evidence type="ECO:0000313" key="3">
    <source>
        <dbReference type="Proteomes" id="UP000824193"/>
    </source>
</evidence>
<evidence type="ECO:0000259" key="1">
    <source>
        <dbReference type="Pfam" id="PF01261"/>
    </source>
</evidence>
<name>A0A9D2ACR4_9FIRM</name>
<sequence length="290" mass="32779">MKLGFLTNVMVSCGISDLKTIAAWGAENGFADLEVGPTVPLHEEDVAQIREEGRIDLSALIFCRNFLSGNAEQAEEFKKQIIRRIEIAGRYHIPKVLCSTGVAPDSFDGPRFDPRKSLDRSVEFLKVMVAKAEDLGVTLCVENCPLMGNIGFAPFMWDELFSRIDSPNFKLAFDPSHLVWQMMDPYQAVHDYGSRIAHVHAKDTEILWEELRRTGILYCPKGSEDTSDGWWRYRVPGLGQIDWKKLIDRLREAGFDGTISIEHEDPVWGGSQEKVKEGLIRGLHHIQSCM</sequence>
<reference evidence="2" key="1">
    <citation type="journal article" date="2021" name="PeerJ">
        <title>Extensive microbial diversity within the chicken gut microbiome revealed by metagenomics and culture.</title>
        <authorList>
            <person name="Gilroy R."/>
            <person name="Ravi A."/>
            <person name="Getino M."/>
            <person name="Pursley I."/>
            <person name="Horton D.L."/>
            <person name="Alikhan N.F."/>
            <person name="Baker D."/>
            <person name="Gharbi K."/>
            <person name="Hall N."/>
            <person name="Watson M."/>
            <person name="Adriaenssens E.M."/>
            <person name="Foster-Nyarko E."/>
            <person name="Jarju S."/>
            <person name="Secka A."/>
            <person name="Antonio M."/>
            <person name="Oren A."/>
            <person name="Chaudhuri R.R."/>
            <person name="La Ragione R."/>
            <person name="Hildebrand F."/>
            <person name="Pallen M.J."/>
        </authorList>
    </citation>
    <scope>NUCLEOTIDE SEQUENCE</scope>
    <source>
        <strain evidence="2">2239</strain>
    </source>
</reference>
<dbReference type="InterPro" id="IPR050312">
    <property type="entry name" value="IolE/XylAMocC-like"/>
</dbReference>
<dbReference type="SUPFAM" id="SSF51658">
    <property type="entry name" value="Xylose isomerase-like"/>
    <property type="match status" value="1"/>
</dbReference>
<dbReference type="PANTHER" id="PTHR12110:SF21">
    <property type="entry name" value="XYLOSE ISOMERASE-LIKE TIM BARREL DOMAIN-CONTAINING PROTEIN"/>
    <property type="match status" value="1"/>
</dbReference>